<dbReference type="Pfam" id="PF09729">
    <property type="entry name" value="Gti1_Pac2"/>
    <property type="match status" value="1"/>
</dbReference>
<dbReference type="InterPro" id="IPR018608">
    <property type="entry name" value="Gti1/Pac2"/>
</dbReference>
<comment type="caution">
    <text evidence="2">The sequence shown here is derived from an EMBL/GenBank/DDBJ whole genome shotgun (WGS) entry which is preliminary data.</text>
</comment>
<feature type="compositionally biased region" description="Polar residues" evidence="1">
    <location>
        <begin position="286"/>
        <end position="295"/>
    </location>
</feature>
<dbReference type="Proteomes" id="UP000521943">
    <property type="component" value="Unassembled WGS sequence"/>
</dbReference>
<dbReference type="EMBL" id="JACGCI010000006">
    <property type="protein sequence ID" value="KAF6763132.1"/>
    <property type="molecule type" value="Genomic_DNA"/>
</dbReference>
<feature type="compositionally biased region" description="Basic and acidic residues" evidence="1">
    <location>
        <begin position="553"/>
        <end position="563"/>
    </location>
</feature>
<reference evidence="2 3" key="1">
    <citation type="submission" date="2020-07" db="EMBL/GenBank/DDBJ databases">
        <title>Comparative genomics of pyrophilous fungi reveals a link between fire events and developmental genes.</title>
        <authorList>
            <consortium name="DOE Joint Genome Institute"/>
            <person name="Steindorff A.S."/>
            <person name="Carver A."/>
            <person name="Calhoun S."/>
            <person name="Stillman K."/>
            <person name="Liu H."/>
            <person name="Lipzen A."/>
            <person name="Pangilinan J."/>
            <person name="Labutti K."/>
            <person name="Bruns T.D."/>
            <person name="Grigoriev I.V."/>
        </authorList>
    </citation>
    <scope>NUCLEOTIDE SEQUENCE [LARGE SCALE GENOMIC DNA]</scope>
    <source>
        <strain evidence="2 3">CBS 144469</strain>
    </source>
</reference>
<evidence type="ECO:0008006" key="4">
    <source>
        <dbReference type="Google" id="ProtNLM"/>
    </source>
</evidence>
<evidence type="ECO:0000313" key="3">
    <source>
        <dbReference type="Proteomes" id="UP000521943"/>
    </source>
</evidence>
<evidence type="ECO:0000313" key="2">
    <source>
        <dbReference type="EMBL" id="KAF6763132.1"/>
    </source>
</evidence>
<feature type="compositionally biased region" description="Basic and acidic residues" evidence="1">
    <location>
        <begin position="194"/>
        <end position="203"/>
    </location>
</feature>
<accession>A0A8H6IEZ1</accession>
<dbReference type="AlphaFoldDB" id="A0A8H6IEZ1"/>
<feature type="region of interest" description="Disordered" evidence="1">
    <location>
        <begin position="180"/>
        <end position="229"/>
    </location>
</feature>
<keyword evidence="3" id="KW-1185">Reference proteome</keyword>
<gene>
    <name evidence="2" type="ORF">DFP72DRAFT_524695</name>
</gene>
<dbReference type="PANTHER" id="PTHR28027">
    <property type="entry name" value="TRANSCRIPTIONAL REGULATOR MIT1"/>
    <property type="match status" value="1"/>
</dbReference>
<feature type="compositionally biased region" description="Polar residues" evidence="1">
    <location>
        <begin position="566"/>
        <end position="577"/>
    </location>
</feature>
<sequence>MVHAQEPTCIDLRIRSTQDTHKIFYAVQKGILKMVTRRLDADERLALRSGCVYAWEERGPHSEITGLGIERFTEGRRWTPSRVRDVSATLCFLHAAENPIQEFLFYYERYMPPPDSSQSGSPADAKPPRDWEPLVKQTYSVWVETENGRRKWHITAYFTQGTIDQLHSVDDIPGVGDLVVPEGHFKSTRVGKRSKTDESRGESSKSNTVTRTYAAFPSPYPTTSPGSVESQPVLMYEPYQNSVAHTGFYHPTGQPHDQDSHSRTTSTYSHQDRSSASLSPPLPSPRTQYSAQAPQYGSAAPVDAKPSRAPVPAEPSHPTHSPHSHQPEYRALPPMAAPAAMVPLNDNIHGQRGKPIPISSYAESSGLNNHTVNISVGLTSDALSRSSHSHWNAYEPSAYPYQPSGTTGLQAPPGAMHGMHNSGSHMNSGYNMYSLQEQQHHHQQQHSQQEHYSPAALPHNGLSPMSQQYNVPGPDVHVISQWSTPISETPRILPPLHIPNEEPSYIVSPTTNTYQQVVVPAPVPSPAPYRDSGSRPLPIALAPLHALNRAHPYKRERQDDKALRLLQQNAASSSPPL</sequence>
<dbReference type="OrthoDB" id="5572844at2759"/>
<feature type="region of interest" description="Disordered" evidence="1">
    <location>
        <begin position="550"/>
        <end position="577"/>
    </location>
</feature>
<feature type="region of interest" description="Disordered" evidence="1">
    <location>
        <begin position="436"/>
        <end position="462"/>
    </location>
</feature>
<dbReference type="PANTHER" id="PTHR28027:SF2">
    <property type="entry name" value="TRANSCRIPTIONAL REGULATOR MIT1"/>
    <property type="match status" value="1"/>
</dbReference>
<name>A0A8H6IEZ1_9AGAR</name>
<evidence type="ECO:0000256" key="1">
    <source>
        <dbReference type="SAM" id="MobiDB-lite"/>
    </source>
</evidence>
<organism evidence="2 3">
    <name type="scientific">Ephemerocybe angulata</name>
    <dbReference type="NCBI Taxonomy" id="980116"/>
    <lineage>
        <taxon>Eukaryota</taxon>
        <taxon>Fungi</taxon>
        <taxon>Dikarya</taxon>
        <taxon>Basidiomycota</taxon>
        <taxon>Agaricomycotina</taxon>
        <taxon>Agaricomycetes</taxon>
        <taxon>Agaricomycetidae</taxon>
        <taxon>Agaricales</taxon>
        <taxon>Agaricineae</taxon>
        <taxon>Psathyrellaceae</taxon>
        <taxon>Ephemerocybe</taxon>
    </lineage>
</organism>
<protein>
    <recommendedName>
        <fullName evidence="4">cAMP-independent regulatory protein pac2</fullName>
    </recommendedName>
</protein>
<dbReference type="GO" id="GO:0003677">
    <property type="term" value="F:DNA binding"/>
    <property type="evidence" value="ECO:0007669"/>
    <property type="project" value="TreeGrafter"/>
</dbReference>
<proteinExistence type="predicted"/>
<feature type="region of interest" description="Disordered" evidence="1">
    <location>
        <begin position="245"/>
        <end position="330"/>
    </location>
</feature>